<dbReference type="InterPro" id="IPR036390">
    <property type="entry name" value="WH_DNA-bd_sf"/>
</dbReference>
<evidence type="ECO:0000313" key="6">
    <source>
        <dbReference type="Proteomes" id="UP001139534"/>
    </source>
</evidence>
<proteinExistence type="predicted"/>
<dbReference type="Gene3D" id="1.10.10.10">
    <property type="entry name" value="Winged helix-like DNA-binding domain superfamily/Winged helix DNA-binding domain"/>
    <property type="match status" value="1"/>
</dbReference>
<dbReference type="PANTHER" id="PTHR33204:SF38">
    <property type="entry name" value="HTH-TYPE TRANSCRIPTIONAL ACTIVATOR HXLR"/>
    <property type="match status" value="1"/>
</dbReference>
<organism evidence="5 6">
    <name type="scientific">Paenibacillus mellifer</name>
    <dbReference type="NCBI Taxonomy" id="2937794"/>
    <lineage>
        <taxon>Bacteria</taxon>
        <taxon>Bacillati</taxon>
        <taxon>Bacillota</taxon>
        <taxon>Bacilli</taxon>
        <taxon>Bacillales</taxon>
        <taxon>Paenibacillaceae</taxon>
        <taxon>Paenibacillus</taxon>
    </lineage>
</organism>
<name>A0A9X2BRE9_9BACL</name>
<evidence type="ECO:0000256" key="2">
    <source>
        <dbReference type="ARBA" id="ARBA00023125"/>
    </source>
</evidence>
<dbReference type="SUPFAM" id="SSF46785">
    <property type="entry name" value="Winged helix' DNA-binding domain"/>
    <property type="match status" value="1"/>
</dbReference>
<gene>
    <name evidence="5" type="ORF">M0651_23095</name>
</gene>
<evidence type="ECO:0000256" key="1">
    <source>
        <dbReference type="ARBA" id="ARBA00023015"/>
    </source>
</evidence>
<dbReference type="CDD" id="cd00090">
    <property type="entry name" value="HTH_ARSR"/>
    <property type="match status" value="1"/>
</dbReference>
<dbReference type="InterPro" id="IPR036388">
    <property type="entry name" value="WH-like_DNA-bd_sf"/>
</dbReference>
<accession>A0A9X2BRE9</accession>
<dbReference type="PANTHER" id="PTHR33204">
    <property type="entry name" value="TRANSCRIPTIONAL REGULATOR, MARR FAMILY"/>
    <property type="match status" value="1"/>
</dbReference>
<keyword evidence="1" id="KW-0805">Transcription regulation</keyword>
<evidence type="ECO:0000256" key="3">
    <source>
        <dbReference type="ARBA" id="ARBA00023163"/>
    </source>
</evidence>
<evidence type="ECO:0000313" key="5">
    <source>
        <dbReference type="EMBL" id="MCK8490054.1"/>
    </source>
</evidence>
<dbReference type="EMBL" id="JALPRK010000036">
    <property type="protein sequence ID" value="MCK8490054.1"/>
    <property type="molecule type" value="Genomic_DNA"/>
</dbReference>
<keyword evidence="6" id="KW-1185">Reference proteome</keyword>
<protein>
    <submittedName>
        <fullName evidence="5">Helix-turn-helix transcriptional regulator</fullName>
    </submittedName>
</protein>
<dbReference type="GO" id="GO:0003677">
    <property type="term" value="F:DNA binding"/>
    <property type="evidence" value="ECO:0007669"/>
    <property type="project" value="UniProtKB-KW"/>
</dbReference>
<dbReference type="AlphaFoldDB" id="A0A9X2BRE9"/>
<dbReference type="Pfam" id="PF01638">
    <property type="entry name" value="HxlR"/>
    <property type="match status" value="1"/>
</dbReference>
<dbReference type="InterPro" id="IPR002577">
    <property type="entry name" value="HTH_HxlR"/>
</dbReference>
<dbReference type="InterPro" id="IPR011991">
    <property type="entry name" value="ArsR-like_HTH"/>
</dbReference>
<reference evidence="5" key="1">
    <citation type="submission" date="2022-04" db="EMBL/GenBank/DDBJ databases">
        <authorList>
            <person name="Seo M.-J."/>
        </authorList>
    </citation>
    <scope>NUCLEOTIDE SEQUENCE</scope>
    <source>
        <strain evidence="5">MBLB2552</strain>
    </source>
</reference>
<feature type="domain" description="HTH hxlR-type" evidence="4">
    <location>
        <begin position="22"/>
        <end position="121"/>
    </location>
</feature>
<dbReference type="Proteomes" id="UP001139534">
    <property type="component" value="Unassembled WGS sequence"/>
</dbReference>
<evidence type="ECO:0000259" key="4">
    <source>
        <dbReference type="PROSITE" id="PS51118"/>
    </source>
</evidence>
<comment type="caution">
    <text evidence="5">The sequence shown here is derived from an EMBL/GenBank/DDBJ whole genome shotgun (WGS) entry which is preliminary data.</text>
</comment>
<keyword evidence="3" id="KW-0804">Transcription</keyword>
<sequence>MLEEWAENNPKPINKENRVFHCEKELALSIIGGKWKLLILCHLGLKGTKRFAELKKLISIVTKKMLTHQLRELEEDGLVRREIYPVVPPKVEYSLTEKGEILLPVLKLLEEWVENHTTPYVYLKNTLN</sequence>
<dbReference type="PROSITE" id="PS51118">
    <property type="entry name" value="HTH_HXLR"/>
    <property type="match status" value="1"/>
</dbReference>
<keyword evidence="2" id="KW-0238">DNA-binding</keyword>
<dbReference type="RefSeq" id="WP_248554027.1">
    <property type="nucleotide sequence ID" value="NZ_JALPRK010000036.1"/>
</dbReference>